<evidence type="ECO:0000313" key="11">
    <source>
        <dbReference type="EMBL" id="MRX55171.1"/>
    </source>
</evidence>
<evidence type="ECO:0000256" key="5">
    <source>
        <dbReference type="ARBA" id="ARBA00023295"/>
    </source>
</evidence>
<feature type="binding site" evidence="8">
    <location>
        <position position="444"/>
    </location>
    <ligand>
        <name>substrate</name>
    </ligand>
</feature>
<dbReference type="Proteomes" id="UP000441585">
    <property type="component" value="Unassembled WGS sequence"/>
</dbReference>
<evidence type="ECO:0000256" key="1">
    <source>
        <dbReference type="ARBA" id="ARBA00001255"/>
    </source>
</evidence>
<dbReference type="Gene3D" id="2.60.40.1180">
    <property type="entry name" value="Golgi alpha-mannosidase II"/>
    <property type="match status" value="1"/>
</dbReference>
<feature type="active site" description="Nucleophile" evidence="7">
    <location>
        <position position="479"/>
    </location>
</feature>
<dbReference type="InterPro" id="IPR002252">
    <property type="entry name" value="Glyco_hydro_36"/>
</dbReference>
<comment type="similarity">
    <text evidence="2">Belongs to the glycosyl hydrolase 36 family.</text>
</comment>
<keyword evidence="12" id="KW-1185">Reference proteome</keyword>
<dbReference type="RefSeq" id="WP_070879491.1">
    <property type="nucleotide sequence ID" value="NZ_CAJGAA010000004.1"/>
</dbReference>
<evidence type="ECO:0000256" key="2">
    <source>
        <dbReference type="ARBA" id="ARBA00006202"/>
    </source>
</evidence>
<evidence type="ECO:0000256" key="3">
    <source>
        <dbReference type="ARBA" id="ARBA00012755"/>
    </source>
</evidence>
<feature type="binding site" evidence="8">
    <location>
        <begin position="477"/>
        <end position="481"/>
    </location>
    <ligand>
        <name>substrate</name>
    </ligand>
</feature>
<feature type="domain" description="Glycosyl hydrolase family 36 C-terminal" evidence="9">
    <location>
        <begin position="649"/>
        <end position="738"/>
    </location>
</feature>
<evidence type="ECO:0000259" key="9">
    <source>
        <dbReference type="Pfam" id="PF16874"/>
    </source>
</evidence>
<dbReference type="InterPro" id="IPR038417">
    <property type="entry name" value="Alpga-gal_N_sf"/>
</dbReference>
<protein>
    <recommendedName>
        <fullName evidence="3 6">Alpha-galactosidase</fullName>
        <ecNumber evidence="3 6">3.2.1.22</ecNumber>
    </recommendedName>
</protein>
<organism evidence="11 12">
    <name type="scientific">Metabacillus idriensis</name>
    <dbReference type="NCBI Taxonomy" id="324768"/>
    <lineage>
        <taxon>Bacteria</taxon>
        <taxon>Bacillati</taxon>
        <taxon>Bacillota</taxon>
        <taxon>Bacilli</taxon>
        <taxon>Bacillales</taxon>
        <taxon>Bacillaceae</taxon>
        <taxon>Metabacillus</taxon>
    </lineage>
</organism>
<dbReference type="AlphaFoldDB" id="A0A6I2MFE2"/>
<dbReference type="InterPro" id="IPR013785">
    <property type="entry name" value="Aldolase_TIM"/>
</dbReference>
<dbReference type="PRINTS" id="PR00743">
    <property type="entry name" value="GLHYDRLASE36"/>
</dbReference>
<reference evidence="11 12" key="1">
    <citation type="submission" date="2019-11" db="EMBL/GenBank/DDBJ databases">
        <title>Bacillus idriensis genome.</title>
        <authorList>
            <person name="Konopka E.N."/>
            <person name="Newman J.D."/>
        </authorList>
    </citation>
    <scope>NUCLEOTIDE SEQUENCE [LARGE SCALE GENOMIC DNA]</scope>
    <source>
        <strain evidence="11 12">DSM 19097</strain>
    </source>
</reference>
<feature type="binding site" evidence="8">
    <location>
        <position position="527"/>
    </location>
    <ligand>
        <name>substrate</name>
    </ligand>
</feature>
<evidence type="ECO:0000256" key="6">
    <source>
        <dbReference type="PIRNR" id="PIRNR005536"/>
    </source>
</evidence>
<dbReference type="InterPro" id="IPR031705">
    <property type="entry name" value="Glyco_hydro_36_C"/>
</dbReference>
<dbReference type="InterPro" id="IPR000111">
    <property type="entry name" value="Glyco_hydro_27/36_CS"/>
</dbReference>
<feature type="binding site" evidence="8">
    <location>
        <begin position="367"/>
        <end position="368"/>
    </location>
    <ligand>
        <name>substrate</name>
    </ligand>
</feature>
<dbReference type="InterPro" id="IPR013780">
    <property type="entry name" value="Glyco_hydro_b"/>
</dbReference>
<accession>A0A6I2MFE2</accession>
<dbReference type="FunFam" id="3.20.20.70:FF:000118">
    <property type="entry name" value="Alpha-galactosidase"/>
    <property type="match status" value="1"/>
</dbReference>
<evidence type="ECO:0000259" key="10">
    <source>
        <dbReference type="Pfam" id="PF16875"/>
    </source>
</evidence>
<dbReference type="PROSITE" id="PS00512">
    <property type="entry name" value="ALPHA_GALACTOSIDASE"/>
    <property type="match status" value="1"/>
</dbReference>
<evidence type="ECO:0000256" key="7">
    <source>
        <dbReference type="PIRSR" id="PIRSR005536-1"/>
    </source>
</evidence>
<evidence type="ECO:0000313" key="12">
    <source>
        <dbReference type="Proteomes" id="UP000441585"/>
    </source>
</evidence>
<dbReference type="InterPro" id="IPR031704">
    <property type="entry name" value="Glyco_hydro_36_N"/>
</dbReference>
<dbReference type="Pfam" id="PF16874">
    <property type="entry name" value="Glyco_hydro_36C"/>
    <property type="match status" value="1"/>
</dbReference>
<evidence type="ECO:0000256" key="4">
    <source>
        <dbReference type="ARBA" id="ARBA00022801"/>
    </source>
</evidence>
<name>A0A6I2MFE2_9BACI</name>
<dbReference type="CDD" id="cd14791">
    <property type="entry name" value="GH36"/>
    <property type="match status" value="1"/>
</dbReference>
<dbReference type="EC" id="3.2.1.22" evidence="3 6"/>
<feature type="binding site" evidence="8">
    <location>
        <position position="200"/>
    </location>
    <ligand>
        <name>substrate</name>
    </ligand>
</feature>
<dbReference type="Gene3D" id="2.70.98.60">
    <property type="entry name" value="alpha-galactosidase from lactobacil brevis"/>
    <property type="match status" value="1"/>
</dbReference>
<dbReference type="Gene3D" id="3.20.20.70">
    <property type="entry name" value="Aldolase class I"/>
    <property type="match status" value="1"/>
</dbReference>
<proteinExistence type="inferred from homology"/>
<evidence type="ECO:0000256" key="8">
    <source>
        <dbReference type="PIRSR" id="PIRSR005536-2"/>
    </source>
</evidence>
<feature type="binding site" evidence="8">
    <location>
        <position position="549"/>
    </location>
    <ligand>
        <name>substrate</name>
    </ligand>
</feature>
<sequence>MPIFINEERNQFHLTNKTVSYIFHVMKNGELGQLYYGKKLNHQPDFSHFAAYHIPTAASCHPEKNDSAFSLETVCQEYPLYGTSDFREPAISLRHPNGSSVSKFEYSSYEVIDGKERIPGMPATFANAGEARTLIITLIDKVRDLKLKLYYTIFENSSSITRHASLENAGEQPVDIERMMSFSLDLGDHDYTMVHLAGTWSRERHVKERKLQTGIQSISSIRGASSHHHNPFMALKRPHTTETSGEAYSFHFVYSGNFLAQAEVDHYDTARIQMGIHPFQFNWRLNPGETFHTPEAVMTYSGQGLNGLTQSAHNLFREHLIAPVWQKRERPVLINNWEATYFDFNAEKIVAIAKQAKELGVELFVLDDGWFGNRNDDTTSLGDWFVDKNKLPDGIDALSQSVRNEGLKFGLWFEPEMVSEESDLFSKHPDWVIHDPERQVSYGRNQWVLDYTREEVVDHLYERISSIIQSAKLSYIKWDMNRNITEAYSAALGQDRQGEFFHRYILGVYDLYERLTSKYPDVLFESCAGGGGRFDAGMLYYAPQAWASDDTDAVERLKIQYGSSFIYPIYSIGSHVSDIPNHQTLRRTSLKARGDAAYFGTFGYELDPNKMTDDEKAEVKVQIETYKSHRTLIRNGDFHRLISPFESNETAWMVVSKDQTEAFIGWYQVLATPNPKKIQTLKLAGLDANSTYRVNGSDQAYGGDELMQRGLPLPVEYNGVNKNHAERGGDFQSSVFHLTKNGG</sequence>
<gene>
    <name evidence="11" type="ORF">GJU41_14425</name>
</gene>
<dbReference type="InterPro" id="IPR017853">
    <property type="entry name" value="GH"/>
</dbReference>
<dbReference type="PIRSF" id="PIRSF005536">
    <property type="entry name" value="Agal"/>
    <property type="match status" value="1"/>
</dbReference>
<dbReference type="GO" id="GO:0016052">
    <property type="term" value="P:carbohydrate catabolic process"/>
    <property type="evidence" value="ECO:0007669"/>
    <property type="project" value="InterPro"/>
</dbReference>
<keyword evidence="4 6" id="KW-0378">Hydrolase</keyword>
<comment type="catalytic activity">
    <reaction evidence="1 6">
        <text>Hydrolysis of terminal, non-reducing alpha-D-galactose residues in alpha-D-galactosides, including galactose oligosaccharides, galactomannans and galactolipids.</text>
        <dbReference type="EC" id="3.2.1.22"/>
    </reaction>
</comment>
<dbReference type="PANTHER" id="PTHR43053">
    <property type="entry name" value="GLYCOSIDASE FAMILY 31"/>
    <property type="match status" value="1"/>
</dbReference>
<dbReference type="PANTHER" id="PTHR43053:SF3">
    <property type="entry name" value="ALPHA-GALACTOSIDASE C-RELATED"/>
    <property type="match status" value="1"/>
</dbReference>
<dbReference type="Pfam" id="PF02065">
    <property type="entry name" value="Melibiase"/>
    <property type="match status" value="1"/>
</dbReference>
<keyword evidence="5 6" id="KW-0326">Glycosidase</keyword>
<dbReference type="GO" id="GO:0004557">
    <property type="term" value="F:alpha-galactosidase activity"/>
    <property type="evidence" value="ECO:0007669"/>
    <property type="project" value="UniProtKB-UniRule"/>
</dbReference>
<dbReference type="SUPFAM" id="SSF51445">
    <property type="entry name" value="(Trans)glycosidases"/>
    <property type="match status" value="1"/>
</dbReference>
<dbReference type="EMBL" id="WKKF01000003">
    <property type="protein sequence ID" value="MRX55171.1"/>
    <property type="molecule type" value="Genomic_DNA"/>
</dbReference>
<dbReference type="Pfam" id="PF16875">
    <property type="entry name" value="Glyco_hydro_36N"/>
    <property type="match status" value="1"/>
</dbReference>
<dbReference type="InterPro" id="IPR050985">
    <property type="entry name" value="Alpha-glycosidase_related"/>
</dbReference>
<comment type="caution">
    <text evidence="11">The sequence shown here is derived from an EMBL/GenBank/DDBJ whole genome shotgun (WGS) entry which is preliminary data.</text>
</comment>
<feature type="domain" description="Glycosyl hydrolase family 36 N-terminal" evidence="10">
    <location>
        <begin position="29"/>
        <end position="286"/>
    </location>
</feature>
<feature type="active site" description="Proton donor" evidence="7">
    <location>
        <position position="549"/>
    </location>
</feature>